<feature type="domain" description="C2H2-type" evidence="16">
    <location>
        <begin position="370"/>
        <end position="397"/>
    </location>
</feature>
<keyword evidence="8" id="KW-0862">Zinc</keyword>
<dbReference type="RefSeq" id="XP_013396620.1">
    <property type="nucleotide sequence ID" value="XM_013541166.1"/>
</dbReference>
<dbReference type="Gene3D" id="3.30.160.60">
    <property type="entry name" value="Classic Zinc Finger"/>
    <property type="match status" value="8"/>
</dbReference>
<feature type="domain" description="C2H2-type" evidence="16">
    <location>
        <begin position="342"/>
        <end position="369"/>
    </location>
</feature>
<dbReference type="PROSITE" id="PS00028">
    <property type="entry name" value="ZINC_FINGER_C2H2_1"/>
    <property type="match status" value="8"/>
</dbReference>
<name>A0A1S3IED6_LINAN</name>
<evidence type="ECO:0000256" key="6">
    <source>
        <dbReference type="ARBA" id="ARBA00022737"/>
    </source>
</evidence>
<comment type="function">
    <text evidence="1">May be involved in transcriptional regulation.</text>
</comment>
<feature type="domain" description="C2H2-type" evidence="16">
    <location>
        <begin position="286"/>
        <end position="313"/>
    </location>
</feature>
<keyword evidence="7 14" id="KW-0863">Zinc-finger</keyword>
<keyword evidence="4" id="KW-1017">Isopeptide bond</keyword>
<evidence type="ECO:0000313" key="18">
    <source>
        <dbReference type="RefSeq" id="XP_013396620.1"/>
    </source>
</evidence>
<proteinExistence type="inferred from homology"/>
<evidence type="ECO:0000313" key="17">
    <source>
        <dbReference type="Proteomes" id="UP000085678"/>
    </source>
</evidence>
<dbReference type="FunFam" id="3.30.160.60:FF:001792">
    <property type="entry name" value="Zinc finger and BTB domain-containing 40"/>
    <property type="match status" value="1"/>
</dbReference>
<dbReference type="OrthoDB" id="6077919at2759"/>
<reference evidence="18" key="1">
    <citation type="submission" date="2025-08" db="UniProtKB">
        <authorList>
            <consortium name="RefSeq"/>
        </authorList>
    </citation>
    <scope>IDENTIFICATION</scope>
    <source>
        <tissue evidence="18">Gonads</tissue>
    </source>
</reference>
<feature type="region of interest" description="Disordered" evidence="15">
    <location>
        <begin position="572"/>
        <end position="680"/>
    </location>
</feature>
<evidence type="ECO:0000256" key="14">
    <source>
        <dbReference type="PROSITE-ProRule" id="PRU00042"/>
    </source>
</evidence>
<evidence type="ECO:0000256" key="11">
    <source>
        <dbReference type="ARBA" id="ARBA00023125"/>
    </source>
</evidence>
<dbReference type="GO" id="GO:0008270">
    <property type="term" value="F:zinc ion binding"/>
    <property type="evidence" value="ECO:0007669"/>
    <property type="project" value="UniProtKB-KW"/>
</dbReference>
<evidence type="ECO:0000256" key="9">
    <source>
        <dbReference type="ARBA" id="ARBA00022843"/>
    </source>
</evidence>
<dbReference type="SMART" id="SM00355">
    <property type="entry name" value="ZnF_C2H2"/>
    <property type="match status" value="8"/>
</dbReference>
<feature type="domain" description="C2H2-type" evidence="16">
    <location>
        <begin position="314"/>
        <end position="341"/>
    </location>
</feature>
<feature type="compositionally biased region" description="Polar residues" evidence="15">
    <location>
        <begin position="631"/>
        <end position="651"/>
    </location>
</feature>
<comment type="subcellular location">
    <subcellularLocation>
        <location evidence="2">Nucleus</location>
    </subcellularLocation>
</comment>
<dbReference type="SUPFAM" id="SSF57667">
    <property type="entry name" value="beta-beta-alpha zinc fingers"/>
    <property type="match status" value="4"/>
</dbReference>
<dbReference type="GO" id="GO:0010468">
    <property type="term" value="P:regulation of gene expression"/>
    <property type="evidence" value="ECO:0007669"/>
    <property type="project" value="TreeGrafter"/>
</dbReference>
<evidence type="ECO:0000256" key="5">
    <source>
        <dbReference type="ARBA" id="ARBA00022723"/>
    </source>
</evidence>
<accession>A0A1S3IED6</accession>
<feature type="compositionally biased region" description="Polar residues" evidence="15">
    <location>
        <begin position="8"/>
        <end position="23"/>
    </location>
</feature>
<dbReference type="GO" id="GO:0003677">
    <property type="term" value="F:DNA binding"/>
    <property type="evidence" value="ECO:0007669"/>
    <property type="project" value="UniProtKB-KW"/>
</dbReference>
<feature type="compositionally biased region" description="Polar residues" evidence="15">
    <location>
        <begin position="575"/>
        <end position="584"/>
    </location>
</feature>
<comment type="similarity">
    <text evidence="3">Belongs to the krueppel C2H2-type zinc-finger protein family.</text>
</comment>
<evidence type="ECO:0000256" key="10">
    <source>
        <dbReference type="ARBA" id="ARBA00023015"/>
    </source>
</evidence>
<dbReference type="FunFam" id="3.30.160.60:FF:000099">
    <property type="entry name" value="Zinc finger protein 79"/>
    <property type="match status" value="1"/>
</dbReference>
<dbReference type="PANTHER" id="PTHR16515">
    <property type="entry name" value="PR DOMAIN ZINC FINGER PROTEIN"/>
    <property type="match status" value="1"/>
</dbReference>
<feature type="compositionally biased region" description="Basic residues" evidence="15">
    <location>
        <begin position="148"/>
        <end position="158"/>
    </location>
</feature>
<keyword evidence="5" id="KW-0479">Metal-binding</keyword>
<feature type="domain" description="C2H2-type" evidence="16">
    <location>
        <begin position="258"/>
        <end position="285"/>
    </location>
</feature>
<feature type="region of interest" description="Disordered" evidence="15">
    <location>
        <begin position="1"/>
        <end position="26"/>
    </location>
</feature>
<dbReference type="InterPro" id="IPR036236">
    <property type="entry name" value="Znf_C2H2_sf"/>
</dbReference>
<feature type="domain" description="C2H2-type" evidence="16">
    <location>
        <begin position="398"/>
        <end position="426"/>
    </location>
</feature>
<dbReference type="AlphaFoldDB" id="A0A1S3IED6"/>
<keyword evidence="17" id="KW-1185">Reference proteome</keyword>
<feature type="compositionally biased region" description="Acidic residues" evidence="15">
    <location>
        <begin position="126"/>
        <end position="137"/>
    </location>
</feature>
<dbReference type="FunFam" id="3.30.160.60:FF:000759">
    <property type="entry name" value="zinc finger protein 16"/>
    <property type="match status" value="1"/>
</dbReference>
<feature type="region of interest" description="Disordered" evidence="15">
    <location>
        <begin position="118"/>
        <end position="197"/>
    </location>
</feature>
<feature type="compositionally biased region" description="Low complexity" evidence="15">
    <location>
        <begin position="660"/>
        <end position="677"/>
    </location>
</feature>
<dbReference type="OMA" id="GIKMFEC"/>
<dbReference type="InterPro" id="IPR050331">
    <property type="entry name" value="Zinc_finger"/>
</dbReference>
<dbReference type="InterPro" id="IPR013087">
    <property type="entry name" value="Znf_C2H2_type"/>
</dbReference>
<evidence type="ECO:0000256" key="2">
    <source>
        <dbReference type="ARBA" id="ARBA00004123"/>
    </source>
</evidence>
<evidence type="ECO:0000259" key="16">
    <source>
        <dbReference type="PROSITE" id="PS50157"/>
    </source>
</evidence>
<dbReference type="KEGG" id="lak:106163547"/>
<dbReference type="PANTHER" id="PTHR16515:SF49">
    <property type="entry name" value="GASTRULA ZINC FINGER PROTEIN XLCGF49.1-LIKE-RELATED"/>
    <property type="match status" value="1"/>
</dbReference>
<dbReference type="GeneID" id="106163547"/>
<evidence type="ECO:0000256" key="3">
    <source>
        <dbReference type="ARBA" id="ARBA00006991"/>
    </source>
</evidence>
<keyword evidence="13" id="KW-0539">Nucleus</keyword>
<keyword evidence="11" id="KW-0238">DNA-binding</keyword>
<sequence length="777" mass="86955">MKYCGSKNKAQTMATTDVASGTHDSLPDTMVEETEVAAIETLARTAAERIQEEEAEALLNTAAEMRRISEVEFGEITQQNSGVQKREMSSVAVQANDYEIERRSGKVPSRRRLVPAKFRDYRNTENPDEDDEEDEDYTPERERILVKSGKRGRPRKHPIFTVENGESAEGELNVTQNPSKRPRGRPRGSTQSSNVNQPFECETCGKRFSQKGNLNTHKNTHTGLRLFVCQVEGCGKSYVNKEGLRMHSMMIHLGISPFKCTVCERMFSSNTALQEHTRLHKGIKPLKCEICNRSFRQVSCLRRHLVTHSSETPYSCEICGKKFSQPQYVRSHKKVHTGEKPFICETCGRGFAHKSDLTRHNIIHTGEKPYACEECGARFSDSSSRRRHVKEHTGSKPYKCHLCSELFKRAGQLKAHLSRKHAAEKPLKITRGPNNSLQLTFPDSNRTATGLGEVIALVDSRSLDHQRKIVRHLQGPGTAASVGHVTSETTSDEFPGQVVQFVDGTTVQLSNTESSSGQVIQAEQADSQHQHAVDFIDIVKTLAEQVNHTGPQEFLLIQSEDGTPMLVRGMESAETENVISSEGTSSEKQDREPELKEANVGGGDPEASINTSTVETPIEEPEHQEQIEQQSDPNQDQQVAGEIKQQTSVVDENNVEEGSEQNTCQEQLQQQEPEQSEAATSTVDFVNNPNFDSQEYYNWLANFTELCKLVPMPLDVDMFQKISQVQKTISDVLAMPTGVLSQKENFRILMNISKDLNSIVNEHLGFILSNLNENEGQ</sequence>
<dbReference type="Pfam" id="PF00096">
    <property type="entry name" value="zf-C2H2"/>
    <property type="match status" value="7"/>
</dbReference>
<feature type="domain" description="C2H2-type" evidence="16">
    <location>
        <begin position="199"/>
        <end position="226"/>
    </location>
</feature>
<evidence type="ECO:0000256" key="4">
    <source>
        <dbReference type="ARBA" id="ARBA00022499"/>
    </source>
</evidence>
<evidence type="ECO:0000256" key="7">
    <source>
        <dbReference type="ARBA" id="ARBA00022771"/>
    </source>
</evidence>
<dbReference type="FunFam" id="3.30.160.60:FF:000446">
    <property type="entry name" value="Zinc finger protein"/>
    <property type="match status" value="1"/>
</dbReference>
<dbReference type="InParanoid" id="A0A1S3IED6"/>
<evidence type="ECO:0000256" key="15">
    <source>
        <dbReference type="SAM" id="MobiDB-lite"/>
    </source>
</evidence>
<feature type="domain" description="C2H2-type" evidence="16">
    <location>
        <begin position="227"/>
        <end position="257"/>
    </location>
</feature>
<feature type="compositionally biased region" description="Basic and acidic residues" evidence="15">
    <location>
        <begin position="585"/>
        <end position="597"/>
    </location>
</feature>
<dbReference type="Proteomes" id="UP000085678">
    <property type="component" value="Unplaced"/>
</dbReference>
<dbReference type="PROSITE" id="PS50157">
    <property type="entry name" value="ZINC_FINGER_C2H2_2"/>
    <property type="match status" value="8"/>
</dbReference>
<protein>
    <submittedName>
        <fullName evidence="18">Zinc finger and BTB domain-containing protein 24 isoform X1</fullName>
    </submittedName>
</protein>
<evidence type="ECO:0000256" key="12">
    <source>
        <dbReference type="ARBA" id="ARBA00023163"/>
    </source>
</evidence>
<organism evidence="17 18">
    <name type="scientific">Lingula anatina</name>
    <name type="common">Brachiopod</name>
    <name type="synonym">Lingula unguis</name>
    <dbReference type="NCBI Taxonomy" id="7574"/>
    <lineage>
        <taxon>Eukaryota</taxon>
        <taxon>Metazoa</taxon>
        <taxon>Spiralia</taxon>
        <taxon>Lophotrochozoa</taxon>
        <taxon>Brachiopoda</taxon>
        <taxon>Linguliformea</taxon>
        <taxon>Lingulata</taxon>
        <taxon>Lingulida</taxon>
        <taxon>Linguloidea</taxon>
        <taxon>Lingulidae</taxon>
        <taxon>Lingula</taxon>
    </lineage>
</organism>
<keyword evidence="9" id="KW-0832">Ubl conjugation</keyword>
<evidence type="ECO:0000256" key="8">
    <source>
        <dbReference type="ARBA" id="ARBA00022833"/>
    </source>
</evidence>
<evidence type="ECO:0000256" key="13">
    <source>
        <dbReference type="ARBA" id="ARBA00023242"/>
    </source>
</evidence>
<keyword evidence="6" id="KW-0677">Repeat</keyword>
<dbReference type="FunFam" id="3.30.160.60:FF:001228">
    <property type="entry name" value="Zinc finger protein 236"/>
    <property type="match status" value="1"/>
</dbReference>
<evidence type="ECO:0000256" key="1">
    <source>
        <dbReference type="ARBA" id="ARBA00003767"/>
    </source>
</evidence>
<dbReference type="GO" id="GO:0005634">
    <property type="term" value="C:nucleus"/>
    <property type="evidence" value="ECO:0007669"/>
    <property type="project" value="UniProtKB-SubCell"/>
</dbReference>
<gene>
    <name evidence="18" type="primary">LOC106163547</name>
</gene>
<keyword evidence="10" id="KW-0805">Transcription regulation</keyword>
<keyword evidence="12" id="KW-0804">Transcription</keyword>